<dbReference type="EMBL" id="LKAM01000004">
    <property type="protein sequence ID" value="KUM48894.1"/>
    <property type="molecule type" value="Genomic_DNA"/>
</dbReference>
<reference evidence="2" key="1">
    <citation type="journal article" date="2015" name="Genome Biol. Evol.">
        <title>Organellar Genomes of White Spruce (Picea glauca): Assembly and Annotation.</title>
        <authorList>
            <person name="Jackman S.D."/>
            <person name="Warren R.L."/>
            <person name="Gibb E.A."/>
            <person name="Vandervalk B.P."/>
            <person name="Mohamadi H."/>
            <person name="Chu J."/>
            <person name="Raymond A."/>
            <person name="Pleasance S."/>
            <person name="Coope R."/>
            <person name="Wildung M.R."/>
            <person name="Ritland C.E."/>
            <person name="Bousquet J."/>
            <person name="Jones S.J."/>
            <person name="Bohlmann J."/>
            <person name="Birol I."/>
        </authorList>
    </citation>
    <scope>NUCLEOTIDE SEQUENCE [LARGE SCALE GENOMIC DNA]</scope>
    <source>
        <tissue evidence="2">Flushing bud</tissue>
    </source>
</reference>
<feature type="transmembrane region" description="Helical" evidence="1">
    <location>
        <begin position="6"/>
        <end position="26"/>
    </location>
</feature>
<gene>
    <name evidence="2" type="ORF">ABT39_MTgene4230</name>
</gene>
<accession>A0A101M0W9</accession>
<keyword evidence="1" id="KW-1133">Transmembrane helix</keyword>
<keyword evidence="1" id="KW-0472">Membrane</keyword>
<protein>
    <submittedName>
        <fullName evidence="2">Uncharacterized protein</fullName>
    </submittedName>
</protein>
<keyword evidence="1" id="KW-0812">Transmembrane</keyword>
<name>A0A101M0W9_PICGL</name>
<comment type="caution">
    <text evidence="2">The sequence shown here is derived from an EMBL/GenBank/DDBJ whole genome shotgun (WGS) entry which is preliminary data.</text>
</comment>
<organism evidence="2">
    <name type="scientific">Picea glauca</name>
    <name type="common">White spruce</name>
    <name type="synonym">Pinus glauca</name>
    <dbReference type="NCBI Taxonomy" id="3330"/>
    <lineage>
        <taxon>Eukaryota</taxon>
        <taxon>Viridiplantae</taxon>
        <taxon>Streptophyta</taxon>
        <taxon>Embryophyta</taxon>
        <taxon>Tracheophyta</taxon>
        <taxon>Spermatophyta</taxon>
        <taxon>Pinopsida</taxon>
        <taxon>Pinidae</taxon>
        <taxon>Conifers I</taxon>
        <taxon>Pinales</taxon>
        <taxon>Pinaceae</taxon>
        <taxon>Picea</taxon>
    </lineage>
</organism>
<keyword evidence="2" id="KW-0496">Mitochondrion</keyword>
<geneLocation type="mitochondrion" evidence="2"/>
<evidence type="ECO:0000256" key="1">
    <source>
        <dbReference type="SAM" id="Phobius"/>
    </source>
</evidence>
<proteinExistence type="predicted"/>
<evidence type="ECO:0000313" key="2">
    <source>
        <dbReference type="EMBL" id="KUM48894.1"/>
    </source>
</evidence>
<dbReference type="AlphaFoldDB" id="A0A101M0W9"/>
<sequence length="54" mass="6351">MDVLNLIVIIRDMMLITLYCMGYTCYKLVLFNPYIISNDCNHSIRMLLEPIPLL</sequence>